<dbReference type="OrthoDB" id="3200163at2759"/>
<dbReference type="InterPro" id="IPR002018">
    <property type="entry name" value="CarbesteraseB"/>
</dbReference>
<dbReference type="Gene3D" id="3.40.50.1820">
    <property type="entry name" value="alpha/beta hydrolase"/>
    <property type="match status" value="1"/>
</dbReference>
<protein>
    <recommendedName>
        <fullName evidence="6">Carboxylic ester hydrolase</fullName>
        <ecNumber evidence="6">3.1.1.-</ecNumber>
    </recommendedName>
</protein>
<feature type="domain" description="Carboxylesterase type B" evidence="7">
    <location>
        <begin position="6"/>
        <end position="383"/>
    </location>
</feature>
<dbReference type="AlphaFoldDB" id="A0A9P0C3M2"/>
<dbReference type="GO" id="GO:0052689">
    <property type="term" value="F:carboxylic ester hydrolase activity"/>
    <property type="evidence" value="ECO:0007669"/>
    <property type="project" value="UniProtKB-KW"/>
</dbReference>
<accession>A0A9P0C3M2</accession>
<sequence length="418" mass="47103">MLPAINLVNSKRIIAVNFNFRVGITGFLCLGNEVAPGNAGMKDQIALLRWIRDNIANFGGNPNDVTVGGCSSGGSSADALMLSRLSDGLIHKVLPGSGSSIGSWPVQFDPIQNAKDHALRLNFTNVDDFEALTDFYKTLPYDIMLQDSEILYLKDSTFLFTICVEKDIGQERFLEDAPINIFLNNQNKILPMFFGFASLDGAWRYNMFNQWSELMNDGFEDFLPAVLEFNNETQRLEVAEILKEIYFYNQSVGNDTLLSYINYFSDVIFVQDVLQSAKLHVQSGNKYVYVYEYSFNRSDKPAVPGRADIVGAAHCAQSDAVLDEGDETVLPEDYRAMKEIMRELWLNFIIYGNPTPTNGDSTLPTWPPFQLYTLPYYSLGQTINVAYGIPVVFRTLLWDWLYKNFSRTPIAPSDADIV</sequence>
<keyword evidence="5" id="KW-0325">Glycoprotein</keyword>
<evidence type="ECO:0000256" key="2">
    <source>
        <dbReference type="ARBA" id="ARBA00022487"/>
    </source>
</evidence>
<reference evidence="8" key="1">
    <citation type="submission" date="2021-12" db="EMBL/GenBank/DDBJ databases">
        <authorList>
            <person name="King R."/>
        </authorList>
    </citation>
    <scope>NUCLEOTIDE SEQUENCE</scope>
</reference>
<dbReference type="EMBL" id="OU893341">
    <property type="protein sequence ID" value="CAH0747196.1"/>
    <property type="molecule type" value="Genomic_DNA"/>
</dbReference>
<keyword evidence="3 6" id="KW-0378">Hydrolase</keyword>
<evidence type="ECO:0000256" key="3">
    <source>
        <dbReference type="ARBA" id="ARBA00022801"/>
    </source>
</evidence>
<evidence type="ECO:0000313" key="8">
    <source>
        <dbReference type="EMBL" id="CAH0747196.1"/>
    </source>
</evidence>
<keyword evidence="9" id="KW-1185">Reference proteome</keyword>
<evidence type="ECO:0000256" key="6">
    <source>
        <dbReference type="RuleBase" id="RU361235"/>
    </source>
</evidence>
<dbReference type="InterPro" id="IPR029058">
    <property type="entry name" value="AB_hydrolase_fold"/>
</dbReference>
<proteinExistence type="inferred from homology"/>
<dbReference type="InterPro" id="IPR019826">
    <property type="entry name" value="Carboxylesterase_B_AS"/>
</dbReference>
<dbReference type="InterPro" id="IPR050309">
    <property type="entry name" value="Type-B_Carboxylest/Lipase"/>
</dbReference>
<dbReference type="PROSITE" id="PS00122">
    <property type="entry name" value="CARBOXYLESTERASE_B_1"/>
    <property type="match status" value="1"/>
</dbReference>
<dbReference type="Pfam" id="PF00135">
    <property type="entry name" value="COesterase"/>
    <property type="match status" value="1"/>
</dbReference>
<reference evidence="8" key="2">
    <citation type="submission" date="2022-10" db="EMBL/GenBank/DDBJ databases">
        <authorList>
            <consortium name="ENA_rothamsted_submissions"/>
            <consortium name="culmorum"/>
            <person name="King R."/>
        </authorList>
    </citation>
    <scope>NUCLEOTIDE SEQUENCE</scope>
</reference>
<organism evidence="8 9">
    <name type="scientific">Diatraea saccharalis</name>
    <name type="common">sugarcane borer</name>
    <dbReference type="NCBI Taxonomy" id="40085"/>
    <lineage>
        <taxon>Eukaryota</taxon>
        <taxon>Metazoa</taxon>
        <taxon>Ecdysozoa</taxon>
        <taxon>Arthropoda</taxon>
        <taxon>Hexapoda</taxon>
        <taxon>Insecta</taxon>
        <taxon>Pterygota</taxon>
        <taxon>Neoptera</taxon>
        <taxon>Endopterygota</taxon>
        <taxon>Lepidoptera</taxon>
        <taxon>Glossata</taxon>
        <taxon>Ditrysia</taxon>
        <taxon>Pyraloidea</taxon>
        <taxon>Crambidae</taxon>
        <taxon>Crambinae</taxon>
        <taxon>Diatraea</taxon>
    </lineage>
</organism>
<evidence type="ECO:0000259" key="7">
    <source>
        <dbReference type="Pfam" id="PF00135"/>
    </source>
</evidence>
<dbReference type="SUPFAM" id="SSF53474">
    <property type="entry name" value="alpha/beta-Hydrolases"/>
    <property type="match status" value="1"/>
</dbReference>
<gene>
    <name evidence="8" type="ORF">DIATSA_LOCUS1072</name>
</gene>
<evidence type="ECO:0000256" key="4">
    <source>
        <dbReference type="ARBA" id="ARBA00023157"/>
    </source>
</evidence>
<keyword evidence="4" id="KW-1015">Disulfide bond</keyword>
<keyword evidence="2" id="KW-0719">Serine esterase</keyword>
<comment type="similarity">
    <text evidence="1 6">Belongs to the type-B carboxylesterase/lipase family.</text>
</comment>
<evidence type="ECO:0000313" key="9">
    <source>
        <dbReference type="Proteomes" id="UP001153714"/>
    </source>
</evidence>
<name>A0A9P0C3M2_9NEOP</name>
<dbReference type="Proteomes" id="UP001153714">
    <property type="component" value="Chromosome 10"/>
</dbReference>
<evidence type="ECO:0000256" key="5">
    <source>
        <dbReference type="ARBA" id="ARBA00023180"/>
    </source>
</evidence>
<dbReference type="PANTHER" id="PTHR11559">
    <property type="entry name" value="CARBOXYLESTERASE"/>
    <property type="match status" value="1"/>
</dbReference>
<evidence type="ECO:0000256" key="1">
    <source>
        <dbReference type="ARBA" id="ARBA00005964"/>
    </source>
</evidence>
<dbReference type="EC" id="3.1.1.-" evidence="6"/>